<dbReference type="Proteomes" id="UP000177707">
    <property type="component" value="Unassembled WGS sequence"/>
</dbReference>
<organism evidence="2 3">
    <name type="scientific">Candidatus Zambryskibacteria bacterium RIFCSPLOWO2_01_FULL_39_39</name>
    <dbReference type="NCBI Taxonomy" id="1802758"/>
    <lineage>
        <taxon>Bacteria</taxon>
        <taxon>Candidatus Zambryskiibacteriota</taxon>
    </lineage>
</organism>
<evidence type="ECO:0000313" key="2">
    <source>
        <dbReference type="EMBL" id="OHB01933.1"/>
    </source>
</evidence>
<name>A0A1G2TXN0_9BACT</name>
<accession>A0A1G2TXN0</accession>
<sequence length="336" mass="35449">MGSNIKKILCLLFLLLFFFFNSINTALAAVGIPSIISYQGRLADASGDLLGSSAGTTYYFKFSIWNVATGGTSGTNRLWPTTDPSSFATSVRQGVFNVNIGDTANGFPHTLDYNFNTSSDIYLQIEVSSDDASFQTLSPRQRISAAPFARLSGAVSGTGQSSFGTTTPLGASVVSIEATSTQSIGLTIRAALSQIADLFQIQDSTGANLFVVNSSGYVGVGTTTPNRKLNLLDVNSVPQLRLSQTGAVYGEFYADSAGDVRLSSTGGNLRGNDENLWVCSGGSCGVETPVTKGNIIVETAVIFDNKFKLKQIDASTTIMYDTTDSVILEFDEAGGP</sequence>
<comment type="caution">
    <text evidence="2">The sequence shown here is derived from an EMBL/GenBank/DDBJ whole genome shotgun (WGS) entry which is preliminary data.</text>
</comment>
<keyword evidence="1" id="KW-0732">Signal</keyword>
<reference evidence="2 3" key="1">
    <citation type="journal article" date="2016" name="Nat. Commun.">
        <title>Thousands of microbial genomes shed light on interconnected biogeochemical processes in an aquifer system.</title>
        <authorList>
            <person name="Anantharaman K."/>
            <person name="Brown C.T."/>
            <person name="Hug L.A."/>
            <person name="Sharon I."/>
            <person name="Castelle C.J."/>
            <person name="Probst A.J."/>
            <person name="Thomas B.C."/>
            <person name="Singh A."/>
            <person name="Wilkins M.J."/>
            <person name="Karaoz U."/>
            <person name="Brodie E.L."/>
            <person name="Williams K.H."/>
            <person name="Hubbard S.S."/>
            <person name="Banfield J.F."/>
        </authorList>
    </citation>
    <scope>NUCLEOTIDE SEQUENCE [LARGE SCALE GENOMIC DNA]</scope>
</reference>
<gene>
    <name evidence="2" type="ORF">A3A96_00635</name>
</gene>
<feature type="signal peptide" evidence="1">
    <location>
        <begin position="1"/>
        <end position="28"/>
    </location>
</feature>
<evidence type="ECO:0000256" key="1">
    <source>
        <dbReference type="SAM" id="SignalP"/>
    </source>
</evidence>
<dbReference type="EMBL" id="MHWB01000009">
    <property type="protein sequence ID" value="OHB01933.1"/>
    <property type="molecule type" value="Genomic_DNA"/>
</dbReference>
<feature type="chain" id="PRO_5009584603" evidence="1">
    <location>
        <begin position="29"/>
        <end position="336"/>
    </location>
</feature>
<evidence type="ECO:0000313" key="3">
    <source>
        <dbReference type="Proteomes" id="UP000177707"/>
    </source>
</evidence>
<dbReference type="AlphaFoldDB" id="A0A1G2TXN0"/>
<dbReference type="STRING" id="1802758.A3A96_00635"/>
<proteinExistence type="predicted"/>
<protein>
    <submittedName>
        <fullName evidence="2">Uncharacterized protein</fullName>
    </submittedName>
</protein>